<gene>
    <name evidence="1" type="ORF">SPRG_20830</name>
</gene>
<reference evidence="1 2" key="1">
    <citation type="journal article" date="2013" name="PLoS Genet.">
        <title>Distinctive expansion of potential virulence genes in the genome of the oomycete fish pathogen Saprolegnia parasitica.</title>
        <authorList>
            <person name="Jiang R.H."/>
            <person name="de Bruijn I."/>
            <person name="Haas B.J."/>
            <person name="Belmonte R."/>
            <person name="Lobach L."/>
            <person name="Christie J."/>
            <person name="van den Ackerveken G."/>
            <person name="Bottin A."/>
            <person name="Bulone V."/>
            <person name="Diaz-Moreno S.M."/>
            <person name="Dumas B."/>
            <person name="Fan L."/>
            <person name="Gaulin E."/>
            <person name="Govers F."/>
            <person name="Grenville-Briggs L.J."/>
            <person name="Horner N.R."/>
            <person name="Levin J.Z."/>
            <person name="Mammella M."/>
            <person name="Meijer H.J."/>
            <person name="Morris P."/>
            <person name="Nusbaum C."/>
            <person name="Oome S."/>
            <person name="Phillips A.J."/>
            <person name="van Rooyen D."/>
            <person name="Rzeszutek E."/>
            <person name="Saraiva M."/>
            <person name="Secombes C.J."/>
            <person name="Seidl M.F."/>
            <person name="Snel B."/>
            <person name="Stassen J.H."/>
            <person name="Sykes S."/>
            <person name="Tripathy S."/>
            <person name="van den Berg H."/>
            <person name="Vega-Arreguin J.C."/>
            <person name="Wawra S."/>
            <person name="Young S.K."/>
            <person name="Zeng Q."/>
            <person name="Dieguez-Uribeondo J."/>
            <person name="Russ C."/>
            <person name="Tyler B.M."/>
            <person name="van West P."/>
        </authorList>
    </citation>
    <scope>NUCLEOTIDE SEQUENCE [LARGE SCALE GENOMIC DNA]</scope>
    <source>
        <strain evidence="1 2">CBS 223.65</strain>
    </source>
</reference>
<organism evidence="1 2">
    <name type="scientific">Saprolegnia parasitica (strain CBS 223.65)</name>
    <dbReference type="NCBI Taxonomy" id="695850"/>
    <lineage>
        <taxon>Eukaryota</taxon>
        <taxon>Sar</taxon>
        <taxon>Stramenopiles</taxon>
        <taxon>Oomycota</taxon>
        <taxon>Saprolegniomycetes</taxon>
        <taxon>Saprolegniales</taxon>
        <taxon>Saprolegniaceae</taxon>
        <taxon>Saprolegnia</taxon>
    </lineage>
</organism>
<accession>A0A067C207</accession>
<dbReference type="VEuPathDB" id="FungiDB:SPRG_20830"/>
<dbReference type="Proteomes" id="UP000030745">
    <property type="component" value="Unassembled WGS sequence"/>
</dbReference>
<proteinExistence type="predicted"/>
<dbReference type="GeneID" id="24141848"/>
<evidence type="ECO:0000313" key="2">
    <source>
        <dbReference type="Proteomes" id="UP000030745"/>
    </source>
</evidence>
<dbReference type="EMBL" id="KK583238">
    <property type="protein sequence ID" value="KDO24799.1"/>
    <property type="molecule type" value="Genomic_DNA"/>
</dbReference>
<dbReference type="AlphaFoldDB" id="A0A067C207"/>
<protein>
    <submittedName>
        <fullName evidence="1">Uncharacterized protein</fullName>
    </submittedName>
</protein>
<dbReference type="KEGG" id="spar:SPRG_20830"/>
<evidence type="ECO:0000313" key="1">
    <source>
        <dbReference type="EMBL" id="KDO24799.1"/>
    </source>
</evidence>
<dbReference type="RefSeq" id="XP_012204532.1">
    <property type="nucleotide sequence ID" value="XM_012349142.1"/>
</dbReference>
<name>A0A067C207_SAPPC</name>
<keyword evidence="2" id="KW-1185">Reference proteome</keyword>
<sequence length="141" mass="15001">MALLGCLSARRLGTTLDVAGASSCVPHASEKPIINTTCTTMTLSDVEGTCPGTFLVGAVCSASLSSVVQWLEIDTALHPRVDETPSCPRSLPLVLTRIPLRGFSWLKYGRAIDIDSLDGSNQIALGLSERPRQRIGSDFTV</sequence>